<feature type="transmembrane region" description="Helical" evidence="1">
    <location>
        <begin position="41"/>
        <end position="60"/>
    </location>
</feature>
<keyword evidence="1" id="KW-0812">Transmembrane</keyword>
<protein>
    <submittedName>
        <fullName evidence="2">Uncharacterized protein</fullName>
    </submittedName>
</protein>
<dbReference type="STRING" id="414048.SAMN04489864_106220"/>
<keyword evidence="1" id="KW-0472">Membrane</keyword>
<feature type="transmembrane region" description="Helical" evidence="1">
    <location>
        <begin position="145"/>
        <end position="168"/>
    </location>
</feature>
<organism evidence="2 3">
    <name type="scientific">Pedobacter insulae</name>
    <dbReference type="NCBI Taxonomy" id="414048"/>
    <lineage>
        <taxon>Bacteria</taxon>
        <taxon>Pseudomonadati</taxon>
        <taxon>Bacteroidota</taxon>
        <taxon>Sphingobacteriia</taxon>
        <taxon>Sphingobacteriales</taxon>
        <taxon>Sphingobacteriaceae</taxon>
        <taxon>Pedobacter</taxon>
    </lineage>
</organism>
<keyword evidence="1" id="KW-1133">Transmembrane helix</keyword>
<reference evidence="2 3" key="1">
    <citation type="submission" date="2016-10" db="EMBL/GenBank/DDBJ databases">
        <authorList>
            <person name="de Groot N.N."/>
        </authorList>
    </citation>
    <scope>NUCLEOTIDE SEQUENCE [LARGE SCALE GENOMIC DNA]</scope>
    <source>
        <strain evidence="2 3">DSM 18684</strain>
    </source>
</reference>
<dbReference type="OrthoDB" id="332044at2"/>
<accession>A0A1I2Y5D3</accession>
<feature type="transmembrane region" description="Helical" evidence="1">
    <location>
        <begin position="104"/>
        <end position="124"/>
    </location>
</feature>
<name>A0A1I2Y5D3_9SPHI</name>
<dbReference type="Proteomes" id="UP000199666">
    <property type="component" value="Unassembled WGS sequence"/>
</dbReference>
<dbReference type="RefSeq" id="WP_090994331.1">
    <property type="nucleotide sequence ID" value="NZ_FOPP01000006.1"/>
</dbReference>
<proteinExistence type="predicted"/>
<evidence type="ECO:0000256" key="1">
    <source>
        <dbReference type="SAM" id="Phobius"/>
    </source>
</evidence>
<keyword evidence="3" id="KW-1185">Reference proteome</keyword>
<evidence type="ECO:0000313" key="2">
    <source>
        <dbReference type="EMBL" id="SFH20567.1"/>
    </source>
</evidence>
<feature type="transmembrane region" description="Helical" evidence="1">
    <location>
        <begin position="67"/>
        <end position="84"/>
    </location>
</feature>
<dbReference type="AlphaFoldDB" id="A0A1I2Y5D3"/>
<gene>
    <name evidence="2" type="ORF">SAMN04489864_106220</name>
</gene>
<dbReference type="EMBL" id="FOPP01000006">
    <property type="protein sequence ID" value="SFH20567.1"/>
    <property type="molecule type" value="Genomic_DNA"/>
</dbReference>
<evidence type="ECO:0000313" key="3">
    <source>
        <dbReference type="Proteomes" id="UP000199666"/>
    </source>
</evidence>
<sequence length="188" mass="21663">MGFLILTILLLAFALLAVIDGFYLHIFKYQLFNHKESKFEHLTHTIRAILFPLIVYFLFITQNCPTSFYLGVLFVVTDIVVLGTDAYLEKDSRIFMGGLPRWEYILHLFVNGFHFASIAVFFAIKLTFTENGIEVIQTLSHLKNFGLFQFIALNLLPGAIILALLHIYTSINITKEYWNNLRSKITCC</sequence>